<dbReference type="InterPro" id="IPR032816">
    <property type="entry name" value="VTT_dom"/>
</dbReference>
<dbReference type="Proteomes" id="UP000236754">
    <property type="component" value="Unassembled WGS sequence"/>
</dbReference>
<dbReference type="PANTHER" id="PTHR42709:SF2">
    <property type="entry name" value="INNER MEMBRANE PROTEIN YOHD"/>
    <property type="match status" value="1"/>
</dbReference>
<organism evidence="5 6">
    <name type="scientific">Actinacidiphila yanglinensis</name>
    <dbReference type="NCBI Taxonomy" id="310779"/>
    <lineage>
        <taxon>Bacteria</taxon>
        <taxon>Bacillati</taxon>
        <taxon>Actinomycetota</taxon>
        <taxon>Actinomycetes</taxon>
        <taxon>Kitasatosporales</taxon>
        <taxon>Streptomycetaceae</taxon>
        <taxon>Actinacidiphila</taxon>
    </lineage>
</organism>
<keyword evidence="3" id="KW-0812">Transmembrane</keyword>
<dbReference type="PANTHER" id="PTHR42709">
    <property type="entry name" value="ALKALINE PHOSPHATASE LIKE PROTEIN"/>
    <property type="match status" value="1"/>
</dbReference>
<name>A0A1H6D4T4_9ACTN</name>
<dbReference type="EMBL" id="FNVU01000011">
    <property type="protein sequence ID" value="SEG79785.1"/>
    <property type="molecule type" value="Genomic_DNA"/>
</dbReference>
<dbReference type="InterPro" id="IPR051311">
    <property type="entry name" value="DedA_domain"/>
</dbReference>
<feature type="domain" description="VTT" evidence="4">
    <location>
        <begin position="41"/>
        <end position="166"/>
    </location>
</feature>
<keyword evidence="6" id="KW-1185">Reference proteome</keyword>
<feature type="transmembrane region" description="Helical" evidence="3">
    <location>
        <begin position="26"/>
        <end position="47"/>
    </location>
</feature>
<reference evidence="5 6" key="1">
    <citation type="submission" date="2016-10" db="EMBL/GenBank/DDBJ databases">
        <authorList>
            <person name="de Groot N.N."/>
        </authorList>
    </citation>
    <scope>NUCLEOTIDE SEQUENCE [LARGE SCALE GENOMIC DNA]</scope>
    <source>
        <strain evidence="5 6">CGMCC 4.2023</strain>
    </source>
</reference>
<evidence type="ECO:0000313" key="6">
    <source>
        <dbReference type="Proteomes" id="UP000236754"/>
    </source>
</evidence>
<evidence type="ECO:0000313" key="5">
    <source>
        <dbReference type="EMBL" id="SEG79785.1"/>
    </source>
</evidence>
<sequence length="318" mass="32083">MDVALSVSSLDFTSGLAEHLRGGNVFWAYALLAATTAPPLVPNSVLLVTGGVMAAEGHLNIALVLLVVAGSAVMGDMLLHRAGGALSGRVLSRMRRRPRQAALLKWAALRIQRHGVPFVIGVRFLPSGRVIGGVAAGVVRYPARRYAIGAGVAEAVWASYSVGAGYLSGRAASNSFFALSLGLGISLAVAGVGTIVQWVSRGRDRRRGETVRPSPVIVTSFSSSGGSHAVGGAAGVAGAVGNTLASPLASASASAPPVSSMPAAPIPPASPAASVPSSRERPPPTSVPTEGKEILPSPLPPPDNDADDSSCPLTGRGT</sequence>
<evidence type="ECO:0000259" key="4">
    <source>
        <dbReference type="Pfam" id="PF09335"/>
    </source>
</evidence>
<dbReference type="AlphaFoldDB" id="A0A1H6D4T4"/>
<evidence type="ECO:0000256" key="3">
    <source>
        <dbReference type="SAM" id="Phobius"/>
    </source>
</evidence>
<comment type="similarity">
    <text evidence="1">Belongs to the DedA family.</text>
</comment>
<keyword evidence="3" id="KW-1133">Transmembrane helix</keyword>
<feature type="region of interest" description="Disordered" evidence="2">
    <location>
        <begin position="249"/>
        <end position="318"/>
    </location>
</feature>
<feature type="transmembrane region" description="Helical" evidence="3">
    <location>
        <begin position="176"/>
        <end position="199"/>
    </location>
</feature>
<dbReference type="OrthoDB" id="3693767at2"/>
<accession>A0A1H6D4T4</accession>
<dbReference type="RefSeq" id="WP_103888239.1">
    <property type="nucleotide sequence ID" value="NZ_FNVU01000011.1"/>
</dbReference>
<keyword evidence="3" id="KW-0472">Membrane</keyword>
<feature type="compositionally biased region" description="Low complexity" evidence="2">
    <location>
        <begin position="249"/>
        <end position="263"/>
    </location>
</feature>
<evidence type="ECO:0000256" key="2">
    <source>
        <dbReference type="SAM" id="MobiDB-lite"/>
    </source>
</evidence>
<dbReference type="GO" id="GO:0005886">
    <property type="term" value="C:plasma membrane"/>
    <property type="evidence" value="ECO:0007669"/>
    <property type="project" value="TreeGrafter"/>
</dbReference>
<evidence type="ECO:0000256" key="1">
    <source>
        <dbReference type="ARBA" id="ARBA00010792"/>
    </source>
</evidence>
<dbReference type="Pfam" id="PF09335">
    <property type="entry name" value="VTT_dom"/>
    <property type="match status" value="1"/>
</dbReference>
<gene>
    <name evidence="5" type="ORF">SAMN05216223_111202</name>
</gene>
<feature type="transmembrane region" description="Helical" evidence="3">
    <location>
        <begin position="59"/>
        <end position="79"/>
    </location>
</feature>
<proteinExistence type="inferred from homology"/>
<protein>
    <submittedName>
        <fullName evidence="5">Membrane protein DedA, SNARE-associated domain</fullName>
    </submittedName>
</protein>